<proteinExistence type="predicted"/>
<feature type="transmembrane region" description="Helical" evidence="2">
    <location>
        <begin position="21"/>
        <end position="37"/>
    </location>
</feature>
<dbReference type="NCBIfam" id="NF033592">
    <property type="entry name" value="transpos_IS4_1"/>
    <property type="match status" value="1"/>
</dbReference>
<protein>
    <recommendedName>
        <fullName evidence="7">IS4 family transposase</fullName>
    </recommendedName>
</protein>
<evidence type="ECO:0000313" key="5">
    <source>
        <dbReference type="EMBL" id="MBB6474942.1"/>
    </source>
</evidence>
<dbReference type="Pfam" id="PF01609">
    <property type="entry name" value="DDE_Tnp_1"/>
    <property type="match status" value="1"/>
</dbReference>
<dbReference type="GO" id="GO:0004803">
    <property type="term" value="F:transposase activity"/>
    <property type="evidence" value="ECO:0007669"/>
    <property type="project" value="InterPro"/>
</dbReference>
<dbReference type="InterPro" id="IPR047952">
    <property type="entry name" value="Transpos_IS4"/>
</dbReference>
<evidence type="ECO:0000256" key="1">
    <source>
        <dbReference type="SAM" id="MobiDB-lite"/>
    </source>
</evidence>
<dbReference type="Proteomes" id="UP000555564">
    <property type="component" value="Unassembled WGS sequence"/>
</dbReference>
<feature type="region of interest" description="Disordered" evidence="1">
    <location>
        <begin position="359"/>
        <end position="427"/>
    </location>
</feature>
<keyword evidence="2" id="KW-0812">Transmembrane</keyword>
<dbReference type="PANTHER" id="PTHR37529:SF1">
    <property type="entry name" value="TRANSPOSASE INSG FOR INSERTION SEQUENCE ELEMENT IS4-RELATED"/>
    <property type="match status" value="1"/>
</dbReference>
<keyword evidence="2" id="KW-1133">Transmembrane helix</keyword>
<sequence>MELVDEVLVECRRGERRVRVLPARVVVFFVLAMTLFPERGYAGVWRALCCSVRGVGVPSAAALRQARARLGEAPVRMLFDRLRGPVAPVATPGVWWRGLRLVAWDGSTLDLADEAAVRKEFGAPVHGSGREGAPQMAFALTIECGTRAVMDAVFGHCRTSESALVERMLGALAPGMLLLADRRFIGLGLWRSARQTGAHLLWRATATLAPTVIAHLPDGSYLAMRRGHKHERHLREMVRIIEATITVTLADGTTRHQTYKLMTTLLDHRTHPAADLVACYHQRWEIETALYGLKAIHKGSLRPLRSRTVPGIVQEFYALLLTHHLLRRLACHAALDTGLDPDQISFTTTLHTTRDTIITHTAPSPATPPRTGPTPSPCSPTGPCPQPDAQGPAHASKTVPKSATPSDKHTPTPNPKPPATPSPSAAP</sequence>
<dbReference type="GO" id="GO:0003677">
    <property type="term" value="F:DNA binding"/>
    <property type="evidence" value="ECO:0007669"/>
    <property type="project" value="InterPro"/>
</dbReference>
<dbReference type="Pfam" id="PF13006">
    <property type="entry name" value="Nterm_IS4"/>
    <property type="match status" value="1"/>
</dbReference>
<name>A0A7X0IJN9_9ACTN</name>
<evidence type="ECO:0000259" key="3">
    <source>
        <dbReference type="Pfam" id="PF01609"/>
    </source>
</evidence>
<keyword evidence="6" id="KW-1185">Reference proteome</keyword>
<gene>
    <name evidence="5" type="ORF">BJ992_004373</name>
</gene>
<evidence type="ECO:0000256" key="2">
    <source>
        <dbReference type="SAM" id="Phobius"/>
    </source>
</evidence>
<feature type="compositionally biased region" description="Pro residues" evidence="1">
    <location>
        <begin position="365"/>
        <end position="386"/>
    </location>
</feature>
<evidence type="ECO:0000313" key="6">
    <source>
        <dbReference type="Proteomes" id="UP000555564"/>
    </source>
</evidence>
<reference evidence="5 6" key="1">
    <citation type="submission" date="2020-08" db="EMBL/GenBank/DDBJ databases">
        <title>Sequencing the genomes of 1000 actinobacteria strains.</title>
        <authorList>
            <person name="Klenk H.-P."/>
        </authorList>
    </citation>
    <scope>NUCLEOTIDE SEQUENCE [LARGE SCALE GENOMIC DNA]</scope>
    <source>
        <strain evidence="5 6">DSM 44936</strain>
    </source>
</reference>
<dbReference type="PANTHER" id="PTHR37529">
    <property type="entry name" value="TRANSPOSASE INSG FOR INSERTION SEQUENCE ELEMENT IS4-RELATED"/>
    <property type="match status" value="1"/>
</dbReference>
<keyword evidence="2" id="KW-0472">Membrane</keyword>
<accession>A0A7X0IJN9</accession>
<dbReference type="GO" id="GO:0006313">
    <property type="term" value="P:DNA transposition"/>
    <property type="evidence" value="ECO:0007669"/>
    <property type="project" value="InterPro"/>
</dbReference>
<dbReference type="InterPro" id="IPR024473">
    <property type="entry name" value="Transposases_IS4_N"/>
</dbReference>
<dbReference type="InterPro" id="IPR012337">
    <property type="entry name" value="RNaseH-like_sf"/>
</dbReference>
<feature type="domain" description="Transposase IS4-like" evidence="3">
    <location>
        <begin position="99"/>
        <end position="322"/>
    </location>
</feature>
<dbReference type="InterPro" id="IPR002559">
    <property type="entry name" value="Transposase_11"/>
</dbReference>
<evidence type="ECO:0000259" key="4">
    <source>
        <dbReference type="Pfam" id="PF13006"/>
    </source>
</evidence>
<feature type="compositionally biased region" description="Pro residues" evidence="1">
    <location>
        <begin position="412"/>
        <end position="427"/>
    </location>
</feature>
<organism evidence="5 6">
    <name type="scientific">Sphaerisporangium rubeum</name>
    <dbReference type="NCBI Taxonomy" id="321317"/>
    <lineage>
        <taxon>Bacteria</taxon>
        <taxon>Bacillati</taxon>
        <taxon>Actinomycetota</taxon>
        <taxon>Actinomycetes</taxon>
        <taxon>Streptosporangiales</taxon>
        <taxon>Streptosporangiaceae</taxon>
        <taxon>Sphaerisporangium</taxon>
    </lineage>
</organism>
<dbReference type="EMBL" id="JACHIU010000001">
    <property type="protein sequence ID" value="MBB6474942.1"/>
    <property type="molecule type" value="Genomic_DNA"/>
</dbReference>
<dbReference type="AlphaFoldDB" id="A0A7X0IJN9"/>
<feature type="domain" description="Transposase IS4 N-terminal" evidence="4">
    <location>
        <begin position="1"/>
        <end position="80"/>
    </location>
</feature>
<evidence type="ECO:0008006" key="7">
    <source>
        <dbReference type="Google" id="ProtNLM"/>
    </source>
</evidence>
<comment type="caution">
    <text evidence="5">The sequence shown here is derived from an EMBL/GenBank/DDBJ whole genome shotgun (WGS) entry which is preliminary data.</text>
</comment>
<dbReference type="SUPFAM" id="SSF53098">
    <property type="entry name" value="Ribonuclease H-like"/>
    <property type="match status" value="1"/>
</dbReference>